<dbReference type="AlphaFoldDB" id="A0A0H2RVH8"/>
<dbReference type="EMBL" id="KQ085921">
    <property type="protein sequence ID" value="KLO16035.1"/>
    <property type="molecule type" value="Genomic_DNA"/>
</dbReference>
<feature type="non-terminal residue" evidence="1">
    <location>
        <position position="82"/>
    </location>
</feature>
<organism evidence="1 2">
    <name type="scientific">Schizopora paradoxa</name>
    <dbReference type="NCBI Taxonomy" id="27342"/>
    <lineage>
        <taxon>Eukaryota</taxon>
        <taxon>Fungi</taxon>
        <taxon>Dikarya</taxon>
        <taxon>Basidiomycota</taxon>
        <taxon>Agaricomycotina</taxon>
        <taxon>Agaricomycetes</taxon>
        <taxon>Hymenochaetales</taxon>
        <taxon>Schizoporaceae</taxon>
        <taxon>Schizopora</taxon>
    </lineage>
</organism>
<dbReference type="InParanoid" id="A0A0H2RVH8"/>
<protein>
    <submittedName>
        <fullName evidence="1">Uncharacterized protein</fullName>
    </submittedName>
</protein>
<sequence length="82" mass="8948">MYAVSTDGTLWPDGDACPWPYVLRAKNLVSNLNRTPPPTLEKITLANLPGTNTRNISPICSLNQDVLLEIFGHASLPMSIRG</sequence>
<proteinExistence type="predicted"/>
<reference evidence="1 2" key="1">
    <citation type="submission" date="2015-04" db="EMBL/GenBank/DDBJ databases">
        <title>Complete genome sequence of Schizopora paradoxa KUC8140, a cosmopolitan wood degrader in East Asia.</title>
        <authorList>
            <consortium name="DOE Joint Genome Institute"/>
            <person name="Min B."/>
            <person name="Park H."/>
            <person name="Jang Y."/>
            <person name="Kim J.-J."/>
            <person name="Kim K.H."/>
            <person name="Pangilinan J."/>
            <person name="Lipzen A."/>
            <person name="Riley R."/>
            <person name="Grigoriev I.V."/>
            <person name="Spatafora J.W."/>
            <person name="Choi I.-G."/>
        </authorList>
    </citation>
    <scope>NUCLEOTIDE SEQUENCE [LARGE SCALE GENOMIC DNA]</scope>
    <source>
        <strain evidence="1 2">KUC8140</strain>
    </source>
</reference>
<accession>A0A0H2RVH8</accession>
<dbReference type="Proteomes" id="UP000053477">
    <property type="component" value="Unassembled WGS sequence"/>
</dbReference>
<evidence type="ECO:0000313" key="2">
    <source>
        <dbReference type="Proteomes" id="UP000053477"/>
    </source>
</evidence>
<keyword evidence="2" id="KW-1185">Reference proteome</keyword>
<gene>
    <name evidence="1" type="ORF">SCHPADRAFT_926806</name>
</gene>
<name>A0A0H2RVH8_9AGAM</name>
<evidence type="ECO:0000313" key="1">
    <source>
        <dbReference type="EMBL" id="KLO16035.1"/>
    </source>
</evidence>